<evidence type="ECO:0000313" key="1">
    <source>
        <dbReference type="EMBL" id="MBP3956767.1"/>
    </source>
</evidence>
<accession>A0ABS5BSQ3</accession>
<comment type="caution">
    <text evidence="1">The sequence shown here is derived from an EMBL/GenBank/DDBJ whole genome shotgun (WGS) entry which is preliminary data.</text>
</comment>
<name>A0ABS5BSQ3_9BACT</name>
<gene>
    <name evidence="1" type="ORF">J8F10_15955</name>
</gene>
<dbReference type="EMBL" id="JAGKQQ010000001">
    <property type="protein sequence ID" value="MBP3956767.1"/>
    <property type="molecule type" value="Genomic_DNA"/>
</dbReference>
<dbReference type="RefSeq" id="WP_210655194.1">
    <property type="nucleotide sequence ID" value="NZ_JAGKQQ010000001.1"/>
</dbReference>
<proteinExistence type="predicted"/>
<sequence>MGNDKLVDLCRAEVPPVSAGGGAPGAGPGPGFGGMLTANLFPPPTKDASWLRYEVHTRVVMDTGAMVVKTLPDEPLERAELRSDTWNVGQTGALPLAAGSALPPVVKKPGGSLQAAFAGSGDTTIQHRTTPAVHVYVTGVAVRYGYDIPHPQLISVNGFPATLITDGTPGEGFKSRVVGYAAYPVFRASWNLHYVVPGLRTTPGALPNPIWAPPG</sequence>
<reference evidence="1 2" key="1">
    <citation type="submission" date="2021-04" db="EMBL/GenBank/DDBJ databases">
        <authorList>
            <person name="Ivanova A."/>
        </authorList>
    </citation>
    <scope>NUCLEOTIDE SEQUENCE [LARGE SCALE GENOMIC DNA]</scope>
    <source>
        <strain evidence="1 2">G18</strain>
    </source>
</reference>
<evidence type="ECO:0000313" key="2">
    <source>
        <dbReference type="Proteomes" id="UP000676565"/>
    </source>
</evidence>
<keyword evidence="2" id="KW-1185">Reference proteome</keyword>
<organism evidence="1 2">
    <name type="scientific">Gemmata palustris</name>
    <dbReference type="NCBI Taxonomy" id="2822762"/>
    <lineage>
        <taxon>Bacteria</taxon>
        <taxon>Pseudomonadati</taxon>
        <taxon>Planctomycetota</taxon>
        <taxon>Planctomycetia</taxon>
        <taxon>Gemmatales</taxon>
        <taxon>Gemmataceae</taxon>
        <taxon>Gemmata</taxon>
    </lineage>
</organism>
<dbReference type="Proteomes" id="UP000676565">
    <property type="component" value="Unassembled WGS sequence"/>
</dbReference>
<protein>
    <submittedName>
        <fullName evidence="1">Uncharacterized protein</fullName>
    </submittedName>
</protein>